<organism evidence="2 3">
    <name type="scientific">Aliidiomarina minuta</name>
    <dbReference type="NCBI Taxonomy" id="880057"/>
    <lineage>
        <taxon>Bacteria</taxon>
        <taxon>Pseudomonadati</taxon>
        <taxon>Pseudomonadota</taxon>
        <taxon>Gammaproteobacteria</taxon>
        <taxon>Alteromonadales</taxon>
        <taxon>Idiomarinaceae</taxon>
        <taxon>Aliidiomarina</taxon>
    </lineage>
</organism>
<dbReference type="EMBL" id="PIPL01000001">
    <property type="protein sequence ID" value="RUO25180.1"/>
    <property type="molecule type" value="Genomic_DNA"/>
</dbReference>
<name>A0A432W542_9GAMM</name>
<comment type="caution">
    <text evidence="2">The sequence shown here is derived from an EMBL/GenBank/DDBJ whole genome shotgun (WGS) entry which is preliminary data.</text>
</comment>
<protein>
    <submittedName>
        <fullName evidence="2">Uncharacterized protein</fullName>
    </submittedName>
</protein>
<keyword evidence="1" id="KW-0732">Signal</keyword>
<accession>A0A432W542</accession>
<dbReference type="Pfam" id="PF06206">
    <property type="entry name" value="CpeT"/>
    <property type="match status" value="1"/>
</dbReference>
<dbReference type="OrthoDB" id="509174at2"/>
<dbReference type="Proteomes" id="UP000288293">
    <property type="component" value="Unassembled WGS sequence"/>
</dbReference>
<evidence type="ECO:0000313" key="3">
    <source>
        <dbReference type="Proteomes" id="UP000288293"/>
    </source>
</evidence>
<sequence>MRSTVYVLSAASMLFSLVSHADMSREQHKQEIATWLSGDFSNYQQSISHPGLAATPIMQRTQKIEIEELDELTLLNQQSFLFQPEEVVRRQVYSLSLPRRGDYIEQTLYHIADDADTDQLKLQDLHELHGCEVRWYWDEDKYVGTRNKQSCYFFAAATGQQVKLESYLELTEHQVSVLDRAYLEDDTLVLGDEFGVAVNSNRMAFFAADISYRASGAAEDDWQPVVLTGAIHDQGSRIGLQAESSGLELSYQLELLRTASDPAIRTLRVYQGNQVQPVAEKSVPADQQEIELSLDNLKVVLQRR</sequence>
<dbReference type="AlphaFoldDB" id="A0A432W542"/>
<feature type="signal peptide" evidence="1">
    <location>
        <begin position="1"/>
        <end position="21"/>
    </location>
</feature>
<dbReference type="RefSeq" id="WP_126801875.1">
    <property type="nucleotide sequence ID" value="NZ_PIPL01000001.1"/>
</dbReference>
<proteinExistence type="predicted"/>
<dbReference type="InterPro" id="IPR038672">
    <property type="entry name" value="CpcT/CpeT_sf"/>
</dbReference>
<dbReference type="Gene3D" id="2.40.128.590">
    <property type="entry name" value="CpcT/CpeT domain"/>
    <property type="match status" value="1"/>
</dbReference>
<gene>
    <name evidence="2" type="ORF">CWE09_00075</name>
</gene>
<dbReference type="InterPro" id="IPR010404">
    <property type="entry name" value="CpcT/CpeT"/>
</dbReference>
<keyword evidence="3" id="KW-1185">Reference proteome</keyword>
<feature type="chain" id="PRO_5019518023" evidence="1">
    <location>
        <begin position="22"/>
        <end position="304"/>
    </location>
</feature>
<evidence type="ECO:0000313" key="2">
    <source>
        <dbReference type="EMBL" id="RUO25180.1"/>
    </source>
</evidence>
<reference evidence="2 3" key="1">
    <citation type="journal article" date="2011" name="Front. Microbiol.">
        <title>Genomic signatures of strain selection and enhancement in Bacillus atrophaeus var. globigii, a historical biowarfare simulant.</title>
        <authorList>
            <person name="Gibbons H.S."/>
            <person name="Broomall S.M."/>
            <person name="McNew L.A."/>
            <person name="Daligault H."/>
            <person name="Chapman C."/>
            <person name="Bruce D."/>
            <person name="Karavis M."/>
            <person name="Krepps M."/>
            <person name="McGregor P.A."/>
            <person name="Hong C."/>
            <person name="Park K.H."/>
            <person name="Akmal A."/>
            <person name="Feldman A."/>
            <person name="Lin J.S."/>
            <person name="Chang W.E."/>
            <person name="Higgs B.W."/>
            <person name="Demirev P."/>
            <person name="Lindquist J."/>
            <person name="Liem A."/>
            <person name="Fochler E."/>
            <person name="Read T.D."/>
            <person name="Tapia R."/>
            <person name="Johnson S."/>
            <person name="Bishop-Lilly K.A."/>
            <person name="Detter C."/>
            <person name="Han C."/>
            <person name="Sozhamannan S."/>
            <person name="Rosenzweig C.N."/>
            <person name="Skowronski E.W."/>
        </authorList>
    </citation>
    <scope>NUCLEOTIDE SEQUENCE [LARGE SCALE GENOMIC DNA]</scope>
    <source>
        <strain evidence="2 3">MLST1</strain>
    </source>
</reference>
<dbReference type="GO" id="GO:0016829">
    <property type="term" value="F:lyase activity"/>
    <property type="evidence" value="ECO:0007669"/>
    <property type="project" value="InterPro"/>
</dbReference>
<evidence type="ECO:0000256" key="1">
    <source>
        <dbReference type="SAM" id="SignalP"/>
    </source>
</evidence>